<organism evidence="1 2">
    <name type="scientific">Chlamydomonas schloesseri</name>
    <dbReference type="NCBI Taxonomy" id="2026947"/>
    <lineage>
        <taxon>Eukaryota</taxon>
        <taxon>Viridiplantae</taxon>
        <taxon>Chlorophyta</taxon>
        <taxon>core chlorophytes</taxon>
        <taxon>Chlorophyceae</taxon>
        <taxon>CS clade</taxon>
        <taxon>Chlamydomonadales</taxon>
        <taxon>Chlamydomonadaceae</taxon>
        <taxon>Chlamydomonas</taxon>
    </lineage>
</organism>
<dbReference type="PANTHER" id="PTHR32215:SF0">
    <property type="entry name" value="CILIA- AND FLAGELLA-ASSOCIATED PROTEIN 57"/>
    <property type="match status" value="1"/>
</dbReference>
<accession>A0A835VQR3</accession>
<protein>
    <submittedName>
        <fullName evidence="1">Uncharacterized protein</fullName>
    </submittedName>
</protein>
<dbReference type="EMBL" id="JAEHOD010000366">
    <property type="protein sequence ID" value="KAG2422024.1"/>
    <property type="molecule type" value="Genomic_DNA"/>
</dbReference>
<keyword evidence="2" id="KW-1185">Reference proteome</keyword>
<dbReference type="AlphaFoldDB" id="A0A835VQR3"/>
<sequence>MEAAITAFSQDLYEAMQQPDDRGPRGKSARQKALDELVRRYCLGDMRTGGRDEAMEAAANAAAAETRVVLLQWKLEQERGSAKAAQRATLHQNSQLLRELQVSQGDLRLLKDRYDAAWVALRELQSKYNLLERRWAASQGGGGRAARRLVSWKQRMSRVRVWSAWLVGYRLRAPRRVSLARVLPMAC</sequence>
<reference evidence="1" key="1">
    <citation type="journal article" date="2020" name="bioRxiv">
        <title>Comparative genomics of Chlamydomonas.</title>
        <authorList>
            <person name="Craig R.J."/>
            <person name="Hasan A.R."/>
            <person name="Ness R.W."/>
            <person name="Keightley P.D."/>
        </authorList>
    </citation>
    <scope>NUCLEOTIDE SEQUENCE</scope>
    <source>
        <strain evidence="1">CCAP 11/173</strain>
    </source>
</reference>
<evidence type="ECO:0000313" key="2">
    <source>
        <dbReference type="Proteomes" id="UP000613740"/>
    </source>
</evidence>
<proteinExistence type="predicted"/>
<evidence type="ECO:0000313" key="1">
    <source>
        <dbReference type="EMBL" id="KAG2422024.1"/>
    </source>
</evidence>
<name>A0A835VQR3_9CHLO</name>
<dbReference type="InterPro" id="IPR052993">
    <property type="entry name" value="CFA-57"/>
</dbReference>
<dbReference type="PANTHER" id="PTHR32215">
    <property type="entry name" value="CILIA- AND FLAGELLA-ASSOCIATED PROTEIN 57"/>
    <property type="match status" value="1"/>
</dbReference>
<comment type="caution">
    <text evidence="1">The sequence shown here is derived from an EMBL/GenBank/DDBJ whole genome shotgun (WGS) entry which is preliminary data.</text>
</comment>
<gene>
    <name evidence="1" type="ORF">HYH02_015537</name>
</gene>
<dbReference type="Proteomes" id="UP000613740">
    <property type="component" value="Unassembled WGS sequence"/>
</dbReference>